<keyword evidence="3" id="KW-1185">Reference proteome</keyword>
<dbReference type="RefSeq" id="WP_244510230.1">
    <property type="nucleotide sequence ID" value="NZ_FNLC01000002.1"/>
</dbReference>
<feature type="compositionally biased region" description="Basic residues" evidence="1">
    <location>
        <begin position="137"/>
        <end position="147"/>
    </location>
</feature>
<evidence type="ECO:0000313" key="2">
    <source>
        <dbReference type="EMBL" id="SDR09532.1"/>
    </source>
</evidence>
<dbReference type="EMBL" id="FNLC01000002">
    <property type="protein sequence ID" value="SDR09532.1"/>
    <property type="molecule type" value="Genomic_DNA"/>
</dbReference>
<dbReference type="InterPro" id="IPR055551">
    <property type="entry name" value="DUF7127"/>
</dbReference>
<evidence type="ECO:0000256" key="1">
    <source>
        <dbReference type="SAM" id="MobiDB-lite"/>
    </source>
</evidence>
<evidence type="ECO:0008006" key="4">
    <source>
        <dbReference type="Google" id="ProtNLM"/>
    </source>
</evidence>
<organism evidence="2 3">
    <name type="scientific">Natronobacterium texcoconense</name>
    <dbReference type="NCBI Taxonomy" id="1095778"/>
    <lineage>
        <taxon>Archaea</taxon>
        <taxon>Methanobacteriati</taxon>
        <taxon>Methanobacteriota</taxon>
        <taxon>Stenosarchaea group</taxon>
        <taxon>Halobacteria</taxon>
        <taxon>Halobacteriales</taxon>
        <taxon>Natrialbaceae</taxon>
        <taxon>Natronobacterium</taxon>
    </lineage>
</organism>
<accession>A0A1H1G8F9</accession>
<dbReference type="InterPro" id="IPR008978">
    <property type="entry name" value="HSP20-like_chaperone"/>
</dbReference>
<gene>
    <name evidence="2" type="ORF">SAMN04489842_2314</name>
</gene>
<reference evidence="3" key="1">
    <citation type="submission" date="2016-10" db="EMBL/GenBank/DDBJ databases">
        <authorList>
            <person name="Varghese N."/>
            <person name="Submissions S."/>
        </authorList>
    </citation>
    <scope>NUCLEOTIDE SEQUENCE [LARGE SCALE GENOMIC DNA]</scope>
    <source>
        <strain evidence="3">DSM 24767</strain>
    </source>
</reference>
<proteinExistence type="predicted"/>
<evidence type="ECO:0000313" key="3">
    <source>
        <dbReference type="Proteomes" id="UP000198848"/>
    </source>
</evidence>
<dbReference type="STRING" id="1095778.SAMN04489842_2314"/>
<feature type="compositionally biased region" description="Basic and acidic residues" evidence="1">
    <location>
        <begin position="1"/>
        <end position="10"/>
    </location>
</feature>
<dbReference type="AlphaFoldDB" id="A0A1H1G8F9"/>
<feature type="compositionally biased region" description="Acidic residues" evidence="1">
    <location>
        <begin position="47"/>
        <end position="66"/>
    </location>
</feature>
<sequence>MTDDDSRQNGDDDGESPDDHERVGNGESPDDHEEASDDPHDRVGEAPGDDADATDGEQSDAADGDGTDWLSSLLSALETLEQRGSASGRRTSDRTVLDYDISIRSGEDVLNGDSRFEGDPFSEEFAGRSSGPDPGRGRPRTRRRRSSHPSQSSHLTTRQYEDELLVTADVSGTEADDVTVGFDDSTLVVAVSGRELDRVEVPWPDMNAEAAIKNGVLTVVIEPDSSDDSTTEGDDEQ</sequence>
<dbReference type="Pfam" id="PF23444">
    <property type="entry name" value="DUF7127"/>
    <property type="match status" value="1"/>
</dbReference>
<name>A0A1H1G8F9_NATTX</name>
<dbReference type="SUPFAM" id="SSF49764">
    <property type="entry name" value="HSP20-like chaperones"/>
    <property type="match status" value="1"/>
</dbReference>
<protein>
    <recommendedName>
        <fullName evidence="4">GvpH protein</fullName>
    </recommendedName>
</protein>
<dbReference type="CDD" id="cd00298">
    <property type="entry name" value="ACD_sHsps_p23-like"/>
    <property type="match status" value="1"/>
</dbReference>
<dbReference type="Proteomes" id="UP000198848">
    <property type="component" value="Unassembled WGS sequence"/>
</dbReference>
<feature type="region of interest" description="Disordered" evidence="1">
    <location>
        <begin position="1"/>
        <end position="161"/>
    </location>
</feature>